<accession>A0ABW3TNN6</accession>
<dbReference type="InterPro" id="IPR039420">
    <property type="entry name" value="WalR-like"/>
</dbReference>
<dbReference type="PROSITE" id="PS51755">
    <property type="entry name" value="OMPR_PHOB"/>
    <property type="match status" value="1"/>
</dbReference>
<dbReference type="InterPro" id="IPR001867">
    <property type="entry name" value="OmpR/PhoB-type_DNA-bd"/>
</dbReference>
<dbReference type="InterPro" id="IPR036388">
    <property type="entry name" value="WH-like_DNA-bd_sf"/>
</dbReference>
<gene>
    <name evidence="10" type="ORF">ACFQ3U_10470</name>
</gene>
<dbReference type="RefSeq" id="WP_343961011.1">
    <property type="nucleotide sequence ID" value="NZ_BAAAKZ010000010.1"/>
</dbReference>
<evidence type="ECO:0000256" key="2">
    <source>
        <dbReference type="ARBA" id="ARBA00023012"/>
    </source>
</evidence>
<feature type="domain" description="OmpR/PhoB-type" evidence="9">
    <location>
        <begin position="130"/>
        <end position="228"/>
    </location>
</feature>
<evidence type="ECO:0000256" key="7">
    <source>
        <dbReference type="PROSITE-ProRule" id="PRU01091"/>
    </source>
</evidence>
<name>A0ABW3TNN6_9MICO</name>
<evidence type="ECO:0000313" key="10">
    <source>
        <dbReference type="EMBL" id="MFD1202315.1"/>
    </source>
</evidence>
<dbReference type="EMBL" id="JBHTLY010000004">
    <property type="protein sequence ID" value="MFD1202315.1"/>
    <property type="molecule type" value="Genomic_DNA"/>
</dbReference>
<feature type="DNA-binding region" description="OmpR/PhoB-type" evidence="7">
    <location>
        <begin position="130"/>
        <end position="228"/>
    </location>
</feature>
<keyword evidence="3" id="KW-0805">Transcription regulation</keyword>
<keyword evidence="11" id="KW-1185">Reference proteome</keyword>
<evidence type="ECO:0000256" key="4">
    <source>
        <dbReference type="ARBA" id="ARBA00023125"/>
    </source>
</evidence>
<keyword evidence="2" id="KW-0902">Two-component regulatory system</keyword>
<evidence type="ECO:0000259" key="8">
    <source>
        <dbReference type="PROSITE" id="PS50110"/>
    </source>
</evidence>
<evidence type="ECO:0000256" key="6">
    <source>
        <dbReference type="PROSITE-ProRule" id="PRU00169"/>
    </source>
</evidence>
<sequence length="228" mass="24602">MLKILVVEDNAELAQAYRLALSQRGHEVQTAATGAAGAHAALADRPDVVLLDLMLPDIDGFSVCRHIRQESDVPIIMLTARDDDGDVIGGLDSGADDYVVKPVSPGVLEARIRAVMRSRQSGLGPAEPPANSLSFGDLRVDLGSLVVTRGDEQLELSPNELRLLVVLLEHQGQVLSREQLLERAWGTAAAGDLRLVNAAVQRLRVKIEQDPADPQLLHTVRGFGYRLG</sequence>
<evidence type="ECO:0000256" key="5">
    <source>
        <dbReference type="ARBA" id="ARBA00023163"/>
    </source>
</evidence>
<dbReference type="Pfam" id="PF00486">
    <property type="entry name" value="Trans_reg_C"/>
    <property type="match status" value="1"/>
</dbReference>
<evidence type="ECO:0000259" key="9">
    <source>
        <dbReference type="PROSITE" id="PS51755"/>
    </source>
</evidence>
<dbReference type="SMART" id="SM00862">
    <property type="entry name" value="Trans_reg_C"/>
    <property type="match status" value="1"/>
</dbReference>
<dbReference type="InterPro" id="IPR016032">
    <property type="entry name" value="Sig_transdc_resp-reg_C-effctor"/>
</dbReference>
<evidence type="ECO:0000256" key="1">
    <source>
        <dbReference type="ARBA" id="ARBA00022553"/>
    </source>
</evidence>
<dbReference type="SMART" id="SM00448">
    <property type="entry name" value="REC"/>
    <property type="match status" value="1"/>
</dbReference>
<keyword evidence="4 7" id="KW-0238">DNA-binding</keyword>
<organism evidence="10 11">
    <name type="scientific">Leucobacter albus</name>
    <dbReference type="NCBI Taxonomy" id="272210"/>
    <lineage>
        <taxon>Bacteria</taxon>
        <taxon>Bacillati</taxon>
        <taxon>Actinomycetota</taxon>
        <taxon>Actinomycetes</taxon>
        <taxon>Micrococcales</taxon>
        <taxon>Microbacteriaceae</taxon>
        <taxon>Leucobacter</taxon>
    </lineage>
</organism>
<feature type="domain" description="Response regulatory" evidence="8">
    <location>
        <begin position="3"/>
        <end position="116"/>
    </location>
</feature>
<dbReference type="PANTHER" id="PTHR48111">
    <property type="entry name" value="REGULATOR OF RPOS"/>
    <property type="match status" value="1"/>
</dbReference>
<dbReference type="CDD" id="cd17574">
    <property type="entry name" value="REC_OmpR"/>
    <property type="match status" value="1"/>
</dbReference>
<comment type="caution">
    <text evidence="10">The sequence shown here is derived from an EMBL/GenBank/DDBJ whole genome shotgun (WGS) entry which is preliminary data.</text>
</comment>
<dbReference type="Pfam" id="PF00072">
    <property type="entry name" value="Response_reg"/>
    <property type="match status" value="1"/>
</dbReference>
<dbReference type="SUPFAM" id="SSF46894">
    <property type="entry name" value="C-terminal effector domain of the bipartite response regulators"/>
    <property type="match status" value="1"/>
</dbReference>
<dbReference type="SUPFAM" id="SSF52172">
    <property type="entry name" value="CheY-like"/>
    <property type="match status" value="1"/>
</dbReference>
<dbReference type="Gene3D" id="3.40.50.2300">
    <property type="match status" value="1"/>
</dbReference>
<dbReference type="InterPro" id="IPR001789">
    <property type="entry name" value="Sig_transdc_resp-reg_receiver"/>
</dbReference>
<dbReference type="Proteomes" id="UP001597181">
    <property type="component" value="Unassembled WGS sequence"/>
</dbReference>
<keyword evidence="1 6" id="KW-0597">Phosphoprotein</keyword>
<reference evidence="11" key="1">
    <citation type="journal article" date="2019" name="Int. J. Syst. Evol. Microbiol.">
        <title>The Global Catalogue of Microorganisms (GCM) 10K type strain sequencing project: providing services to taxonomists for standard genome sequencing and annotation.</title>
        <authorList>
            <consortium name="The Broad Institute Genomics Platform"/>
            <consortium name="The Broad Institute Genome Sequencing Center for Infectious Disease"/>
            <person name="Wu L."/>
            <person name="Ma J."/>
        </authorList>
    </citation>
    <scope>NUCLEOTIDE SEQUENCE [LARGE SCALE GENOMIC DNA]</scope>
    <source>
        <strain evidence="11">CCUG 50213</strain>
    </source>
</reference>
<dbReference type="PANTHER" id="PTHR48111:SF21">
    <property type="entry name" value="DNA-BINDING DUAL MASTER TRANSCRIPTIONAL REGULATOR RPAA"/>
    <property type="match status" value="1"/>
</dbReference>
<evidence type="ECO:0000256" key="3">
    <source>
        <dbReference type="ARBA" id="ARBA00023015"/>
    </source>
</evidence>
<evidence type="ECO:0000313" key="11">
    <source>
        <dbReference type="Proteomes" id="UP001597181"/>
    </source>
</evidence>
<dbReference type="CDD" id="cd00383">
    <property type="entry name" value="trans_reg_C"/>
    <property type="match status" value="1"/>
</dbReference>
<dbReference type="InterPro" id="IPR011006">
    <property type="entry name" value="CheY-like_superfamily"/>
</dbReference>
<dbReference type="Gene3D" id="1.10.10.10">
    <property type="entry name" value="Winged helix-like DNA-binding domain superfamily/Winged helix DNA-binding domain"/>
    <property type="match status" value="1"/>
</dbReference>
<dbReference type="Gene3D" id="6.10.250.690">
    <property type="match status" value="1"/>
</dbReference>
<proteinExistence type="predicted"/>
<dbReference type="PROSITE" id="PS50110">
    <property type="entry name" value="RESPONSE_REGULATORY"/>
    <property type="match status" value="1"/>
</dbReference>
<protein>
    <submittedName>
        <fullName evidence="10">Response regulator transcription factor</fullName>
    </submittedName>
</protein>
<feature type="modified residue" description="4-aspartylphosphate" evidence="6">
    <location>
        <position position="52"/>
    </location>
</feature>
<keyword evidence="5" id="KW-0804">Transcription</keyword>